<dbReference type="PROSITE" id="PS51257">
    <property type="entry name" value="PROKAR_LIPOPROTEIN"/>
    <property type="match status" value="1"/>
</dbReference>
<sequence length="148" mass="17020">MQIKTILSFFLIFLVSCSTGKQNQHSLNEIPDILTGSFEDDYGIQYSITRQLWTQGIKAKYHLLQYNKTGNYFIARNDKANPSDGGLYTRIDILYLDNMDPWHWGYCLTAFKAGSIEEAIHTAAADRKNPKKGCNGFPFSRMREIIRK</sequence>
<protein>
    <submittedName>
        <fullName evidence="1">Uncharacterized protein</fullName>
    </submittedName>
</protein>
<accession>A0A4V3C5D1</accession>
<proteinExistence type="predicted"/>
<gene>
    <name evidence="1" type="ORF">BC659_1487</name>
</gene>
<reference evidence="1 2" key="1">
    <citation type="submission" date="2019-03" db="EMBL/GenBank/DDBJ databases">
        <title>Genomic Encyclopedia of Archaeal and Bacterial Type Strains, Phase II (KMG-II): from individual species to whole genera.</title>
        <authorList>
            <person name="Goeker M."/>
        </authorList>
    </citation>
    <scope>NUCLEOTIDE SEQUENCE [LARGE SCALE GENOMIC DNA]</scope>
    <source>
        <strain evidence="1 2">DSM 28323</strain>
    </source>
</reference>
<evidence type="ECO:0000313" key="2">
    <source>
        <dbReference type="Proteomes" id="UP000295741"/>
    </source>
</evidence>
<evidence type="ECO:0000313" key="1">
    <source>
        <dbReference type="EMBL" id="TDO29398.1"/>
    </source>
</evidence>
<dbReference type="AlphaFoldDB" id="A0A4V3C5D1"/>
<dbReference type="EMBL" id="SNWP01000010">
    <property type="protein sequence ID" value="TDO29398.1"/>
    <property type="molecule type" value="Genomic_DNA"/>
</dbReference>
<dbReference type="Proteomes" id="UP000295741">
    <property type="component" value="Unassembled WGS sequence"/>
</dbReference>
<dbReference type="RefSeq" id="WP_133474000.1">
    <property type="nucleotide sequence ID" value="NZ_SNWP01000010.1"/>
</dbReference>
<dbReference type="OrthoDB" id="671959at2"/>
<name>A0A4V3C5D1_9BACT</name>
<keyword evidence="2" id="KW-1185">Reference proteome</keyword>
<comment type="caution">
    <text evidence="1">The sequence shown here is derived from an EMBL/GenBank/DDBJ whole genome shotgun (WGS) entry which is preliminary data.</text>
</comment>
<organism evidence="1 2">
    <name type="scientific">Sediminibacterium goheungense</name>
    <dbReference type="NCBI Taxonomy" id="1086393"/>
    <lineage>
        <taxon>Bacteria</taxon>
        <taxon>Pseudomonadati</taxon>
        <taxon>Bacteroidota</taxon>
        <taxon>Chitinophagia</taxon>
        <taxon>Chitinophagales</taxon>
        <taxon>Chitinophagaceae</taxon>
        <taxon>Sediminibacterium</taxon>
    </lineage>
</organism>